<dbReference type="RefSeq" id="WP_244548159.1">
    <property type="nucleotide sequence ID" value="NZ_FQYP01000006.1"/>
</dbReference>
<proteinExistence type="predicted"/>
<feature type="transmembrane region" description="Helical" evidence="1">
    <location>
        <begin position="28"/>
        <end position="48"/>
    </location>
</feature>
<feature type="transmembrane region" description="Helical" evidence="1">
    <location>
        <begin position="92"/>
        <end position="111"/>
    </location>
</feature>
<evidence type="ECO:0000256" key="1">
    <source>
        <dbReference type="SAM" id="Phobius"/>
    </source>
</evidence>
<sequence length="116" mass="13443">MLIFTAIGYFIFISEMAAMIPDFIPFKRGMVIVTGVLEILFAIGLLITKYKVYSGWLFILFLILVPPSNIKAAIDHVDYKTGLTNGPVLEYLWFRIPLQVFFIVWIYFFVLKQNKP</sequence>
<feature type="transmembrane region" description="Helical" evidence="1">
    <location>
        <begin position="55"/>
        <end position="72"/>
    </location>
</feature>
<keyword evidence="1" id="KW-1133">Transmembrane helix</keyword>
<organism evidence="2 3">
    <name type="scientific">Aquimarina spongiae</name>
    <dbReference type="NCBI Taxonomy" id="570521"/>
    <lineage>
        <taxon>Bacteria</taxon>
        <taxon>Pseudomonadati</taxon>
        <taxon>Bacteroidota</taxon>
        <taxon>Flavobacteriia</taxon>
        <taxon>Flavobacteriales</taxon>
        <taxon>Flavobacteriaceae</taxon>
        <taxon>Aquimarina</taxon>
    </lineage>
</organism>
<dbReference type="Proteomes" id="UP000184432">
    <property type="component" value="Unassembled WGS sequence"/>
</dbReference>
<dbReference type="EMBL" id="FQYP01000006">
    <property type="protein sequence ID" value="SHJ21040.1"/>
    <property type="molecule type" value="Genomic_DNA"/>
</dbReference>
<reference evidence="3" key="1">
    <citation type="submission" date="2016-11" db="EMBL/GenBank/DDBJ databases">
        <authorList>
            <person name="Varghese N."/>
            <person name="Submissions S."/>
        </authorList>
    </citation>
    <scope>NUCLEOTIDE SEQUENCE [LARGE SCALE GENOMIC DNA]</scope>
    <source>
        <strain evidence="3">DSM 22623</strain>
    </source>
</reference>
<gene>
    <name evidence="2" type="ORF">SAMN04488508_106261</name>
</gene>
<name>A0A1M6HFP9_9FLAO</name>
<keyword evidence="1" id="KW-0812">Transmembrane</keyword>
<evidence type="ECO:0000313" key="2">
    <source>
        <dbReference type="EMBL" id="SHJ21040.1"/>
    </source>
</evidence>
<keyword evidence="3" id="KW-1185">Reference proteome</keyword>
<keyword evidence="1" id="KW-0472">Membrane</keyword>
<evidence type="ECO:0000313" key="3">
    <source>
        <dbReference type="Proteomes" id="UP000184432"/>
    </source>
</evidence>
<dbReference type="AlphaFoldDB" id="A0A1M6HFP9"/>
<accession>A0A1M6HFP9</accession>
<dbReference type="PANTHER" id="PTHR36974">
    <property type="entry name" value="MEMBRANE PROTEIN-RELATED"/>
    <property type="match status" value="1"/>
</dbReference>
<dbReference type="PANTHER" id="PTHR36974:SF1">
    <property type="entry name" value="DOXX FAMILY MEMBRANE PROTEIN"/>
    <property type="match status" value="1"/>
</dbReference>
<protein>
    <submittedName>
        <fullName evidence="2">Uncharacterized membrane protein</fullName>
    </submittedName>
</protein>
<dbReference type="STRING" id="570521.SAMN04488508_106261"/>